<proteinExistence type="predicted"/>
<dbReference type="WBParaSite" id="ES5_v2.g18208.t1">
    <property type="protein sequence ID" value="ES5_v2.g18208.t1"/>
    <property type="gene ID" value="ES5_v2.g18208"/>
</dbReference>
<evidence type="ECO:0000313" key="2">
    <source>
        <dbReference type="WBParaSite" id="ES5_v2.g18208.t1"/>
    </source>
</evidence>
<reference evidence="2" key="1">
    <citation type="submission" date="2022-11" db="UniProtKB">
        <authorList>
            <consortium name="WormBaseParasite"/>
        </authorList>
    </citation>
    <scope>IDENTIFICATION</scope>
</reference>
<name>A0AC34FLM7_9BILA</name>
<organism evidence="1 2">
    <name type="scientific">Panagrolaimus sp. ES5</name>
    <dbReference type="NCBI Taxonomy" id="591445"/>
    <lineage>
        <taxon>Eukaryota</taxon>
        <taxon>Metazoa</taxon>
        <taxon>Ecdysozoa</taxon>
        <taxon>Nematoda</taxon>
        <taxon>Chromadorea</taxon>
        <taxon>Rhabditida</taxon>
        <taxon>Tylenchina</taxon>
        <taxon>Panagrolaimomorpha</taxon>
        <taxon>Panagrolaimoidea</taxon>
        <taxon>Panagrolaimidae</taxon>
        <taxon>Panagrolaimus</taxon>
    </lineage>
</organism>
<sequence length="157" mass="18114">MKCIVFIYFVSFFDEKVPAHRCILSSFSDIFAAIFDQNDSDGIVEVEVDFSEATLTRALEYCYGKMDFIKNFEEELIKFSCKYGIKGLKKACLKSLKDNHRLTNENICDITKIAFDQDYTLLKQKCLKYIVENKDEIGAEKLSQLPLEILVSTILTF</sequence>
<accession>A0AC34FLM7</accession>
<evidence type="ECO:0000313" key="1">
    <source>
        <dbReference type="Proteomes" id="UP000887579"/>
    </source>
</evidence>
<dbReference type="Proteomes" id="UP000887579">
    <property type="component" value="Unplaced"/>
</dbReference>
<protein>
    <submittedName>
        <fullName evidence="2">BTB domain-containing protein</fullName>
    </submittedName>
</protein>